<dbReference type="InterPro" id="IPR027417">
    <property type="entry name" value="P-loop_NTPase"/>
</dbReference>
<dbReference type="Gene3D" id="3.40.50.300">
    <property type="entry name" value="P-loop containing nucleotide triphosphate hydrolases"/>
    <property type="match status" value="1"/>
</dbReference>
<dbReference type="Proteomes" id="UP000036850">
    <property type="component" value="Unassembled WGS sequence"/>
</dbReference>
<dbReference type="PIRSF" id="PIRSF037290">
    <property type="entry name" value="UCP037290"/>
    <property type="match status" value="1"/>
</dbReference>
<dbReference type="NCBIfam" id="NF033429">
    <property type="entry name" value="ImuA_translesion"/>
    <property type="match status" value="1"/>
</dbReference>
<proteinExistence type="predicted"/>
<organism evidence="1 2">
    <name type="scientific">Pseudoalteromonas rubra</name>
    <dbReference type="NCBI Taxonomy" id="43658"/>
    <lineage>
        <taxon>Bacteria</taxon>
        <taxon>Pseudomonadati</taxon>
        <taxon>Pseudomonadota</taxon>
        <taxon>Gammaproteobacteria</taxon>
        <taxon>Alteromonadales</taxon>
        <taxon>Pseudoalteromonadaceae</taxon>
        <taxon>Pseudoalteromonas</taxon>
    </lineage>
</organism>
<reference evidence="2" key="1">
    <citation type="submission" date="2015-07" db="EMBL/GenBank/DDBJ databases">
        <title>Draft genome sequence of a Pseudoalteromonas rubra strain, OCN096, isolated from Kaneohe Bay, Oahu, Hawaii.</title>
        <authorList>
            <person name="Beurmann S."/>
            <person name="Ushijima B."/>
            <person name="Belcaid M."/>
            <person name="Callahan S.M."/>
            <person name="Aeby G.S."/>
        </authorList>
    </citation>
    <scope>NUCLEOTIDE SEQUENCE [LARGE SCALE GENOMIC DNA]</scope>
    <source>
        <strain evidence="2">OCN096</strain>
    </source>
</reference>
<evidence type="ECO:0008006" key="3">
    <source>
        <dbReference type="Google" id="ProtNLM"/>
    </source>
</evidence>
<dbReference type="PATRIC" id="fig|43658.6.peg.4646"/>
<evidence type="ECO:0000313" key="2">
    <source>
        <dbReference type="Proteomes" id="UP000036850"/>
    </source>
</evidence>
<dbReference type="InterPro" id="IPR047610">
    <property type="entry name" value="ImuA_translesion"/>
</dbReference>
<dbReference type="OrthoDB" id="9811176at2"/>
<sequence length="231" mass="25234">MSNLIELLERQDLVWQGAGLAKRQQQNGAVIATGFAELDKHLQGGFPKVGVVDLHTELGIGELRLLLPSLIQQDGLTAVIAPPARLNADALQRSGMDTSKLLEITPGSPQEALWAAEQCLKSGACNSVLLWHGELQVHQVKRLQLAASTGEACLYLLRHEHHCQGTLPVSLSLGLSPHASGLNITIKKRRGGWAQSRFALDMSSHWPELTEHFHTQRKAIPDAMQQYRTGG</sequence>
<gene>
    <name evidence="1" type="ORF">AC626_06435</name>
</gene>
<dbReference type="InterPro" id="IPR017166">
    <property type="entry name" value="UCP037290"/>
</dbReference>
<dbReference type="EMBL" id="LFZX01000033">
    <property type="protein sequence ID" value="KNC68152.1"/>
    <property type="molecule type" value="Genomic_DNA"/>
</dbReference>
<dbReference type="SUPFAM" id="SSF52540">
    <property type="entry name" value="P-loop containing nucleoside triphosphate hydrolases"/>
    <property type="match status" value="1"/>
</dbReference>
<accession>A0A0L0EUJ6</accession>
<evidence type="ECO:0000313" key="1">
    <source>
        <dbReference type="EMBL" id="KNC68152.1"/>
    </source>
</evidence>
<dbReference type="AlphaFoldDB" id="A0A0L0EUJ6"/>
<comment type="caution">
    <text evidence="1">The sequence shown here is derived from an EMBL/GenBank/DDBJ whole genome shotgun (WGS) entry which is preliminary data.</text>
</comment>
<name>A0A0L0EUJ6_9GAMM</name>
<protein>
    <recommendedName>
        <fullName evidence="3">Recombinase RecA</fullName>
    </recommendedName>
</protein>